<name>A0AAV4GB77_9GAST</name>
<dbReference type="Proteomes" id="UP000762676">
    <property type="component" value="Unassembled WGS sequence"/>
</dbReference>
<dbReference type="EMBL" id="BMAT01008358">
    <property type="protein sequence ID" value="GFR83003.1"/>
    <property type="molecule type" value="Genomic_DNA"/>
</dbReference>
<feature type="domain" description="USP" evidence="1">
    <location>
        <begin position="1"/>
        <end position="58"/>
    </location>
</feature>
<protein>
    <submittedName>
        <fullName evidence="2">Ubiquitinyl hydrolase 1</fullName>
    </submittedName>
</protein>
<dbReference type="InterPro" id="IPR028889">
    <property type="entry name" value="USP"/>
</dbReference>
<evidence type="ECO:0000313" key="3">
    <source>
        <dbReference type="Proteomes" id="UP000762676"/>
    </source>
</evidence>
<keyword evidence="2" id="KW-0378">Hydrolase</keyword>
<keyword evidence="3" id="KW-1185">Reference proteome</keyword>
<gene>
    <name evidence="2" type="ORF">ElyMa_004112900</name>
</gene>
<organism evidence="2 3">
    <name type="scientific">Elysia marginata</name>
    <dbReference type="NCBI Taxonomy" id="1093978"/>
    <lineage>
        <taxon>Eukaryota</taxon>
        <taxon>Metazoa</taxon>
        <taxon>Spiralia</taxon>
        <taxon>Lophotrochozoa</taxon>
        <taxon>Mollusca</taxon>
        <taxon>Gastropoda</taxon>
        <taxon>Heterobranchia</taxon>
        <taxon>Euthyneura</taxon>
        <taxon>Panpulmonata</taxon>
        <taxon>Sacoglossa</taxon>
        <taxon>Placobranchoidea</taxon>
        <taxon>Plakobranchidae</taxon>
        <taxon>Elysia</taxon>
    </lineage>
</organism>
<comment type="caution">
    <text evidence="2">The sequence shown here is derived from an EMBL/GenBank/DDBJ whole genome shotgun (WGS) entry which is preliminary data.</text>
</comment>
<sequence>MLSSFTDVEDLEPSSYSCTKCYENRRRMSRQGITKTDAKKQLLISKPPEILRLHLKRF</sequence>
<reference evidence="2 3" key="1">
    <citation type="journal article" date="2021" name="Elife">
        <title>Chloroplast acquisition without the gene transfer in kleptoplastic sea slugs, Plakobranchus ocellatus.</title>
        <authorList>
            <person name="Maeda T."/>
            <person name="Takahashi S."/>
            <person name="Yoshida T."/>
            <person name="Shimamura S."/>
            <person name="Takaki Y."/>
            <person name="Nagai Y."/>
            <person name="Toyoda A."/>
            <person name="Suzuki Y."/>
            <person name="Arimoto A."/>
            <person name="Ishii H."/>
            <person name="Satoh N."/>
            <person name="Nishiyama T."/>
            <person name="Hasebe M."/>
            <person name="Maruyama T."/>
            <person name="Minagawa J."/>
            <person name="Obokata J."/>
            <person name="Shigenobu S."/>
        </authorList>
    </citation>
    <scope>NUCLEOTIDE SEQUENCE [LARGE SCALE GENOMIC DNA]</scope>
</reference>
<dbReference type="GO" id="GO:0016787">
    <property type="term" value="F:hydrolase activity"/>
    <property type="evidence" value="ECO:0007669"/>
    <property type="project" value="UniProtKB-KW"/>
</dbReference>
<dbReference type="InterPro" id="IPR038765">
    <property type="entry name" value="Papain-like_cys_pep_sf"/>
</dbReference>
<evidence type="ECO:0000313" key="2">
    <source>
        <dbReference type="EMBL" id="GFR83003.1"/>
    </source>
</evidence>
<dbReference type="Gene3D" id="3.90.70.10">
    <property type="entry name" value="Cysteine proteinases"/>
    <property type="match status" value="1"/>
</dbReference>
<dbReference type="PROSITE" id="PS50235">
    <property type="entry name" value="USP_3"/>
    <property type="match status" value="1"/>
</dbReference>
<dbReference type="AlphaFoldDB" id="A0AAV4GB77"/>
<proteinExistence type="predicted"/>
<accession>A0AAV4GB77</accession>
<evidence type="ECO:0000259" key="1">
    <source>
        <dbReference type="PROSITE" id="PS50235"/>
    </source>
</evidence>
<dbReference type="SUPFAM" id="SSF54001">
    <property type="entry name" value="Cysteine proteinases"/>
    <property type="match status" value="1"/>
</dbReference>
<feature type="non-terminal residue" evidence="2">
    <location>
        <position position="58"/>
    </location>
</feature>